<reference evidence="4" key="1">
    <citation type="submission" date="2021-02" db="EMBL/GenBank/DDBJ databases">
        <authorList>
            <person name="Steward A R."/>
        </authorList>
    </citation>
    <scope>NUCLEOTIDE SEQUENCE</scope>
</reference>
<accession>A0A821X5J6</accession>
<keyword evidence="3" id="KW-0732">Signal</keyword>
<dbReference type="OrthoDB" id="7439590at2759"/>
<gene>
    <name evidence="4" type="ORF">PMACD_LOCUS14355</name>
</gene>
<feature type="region of interest" description="Disordered" evidence="2">
    <location>
        <begin position="46"/>
        <end position="72"/>
    </location>
</feature>
<evidence type="ECO:0000313" key="4">
    <source>
        <dbReference type="EMBL" id="CAF4936983.1"/>
    </source>
</evidence>
<evidence type="ECO:0000256" key="3">
    <source>
        <dbReference type="SAM" id="SignalP"/>
    </source>
</evidence>
<keyword evidence="5" id="KW-1185">Reference proteome</keyword>
<feature type="region of interest" description="Disordered" evidence="2">
    <location>
        <begin position="84"/>
        <end position="139"/>
    </location>
</feature>
<evidence type="ECO:0000256" key="2">
    <source>
        <dbReference type="SAM" id="MobiDB-lite"/>
    </source>
</evidence>
<comment type="caution">
    <text evidence="4">The sequence shown here is derived from an EMBL/GenBank/DDBJ whole genome shotgun (WGS) entry which is preliminary data.</text>
</comment>
<proteinExistence type="inferred from homology"/>
<comment type="similarity">
    <text evidence="1">Belongs to the GBP/PSP1/paralytic peptide family.</text>
</comment>
<dbReference type="EMBL" id="CAJOBZ010000064">
    <property type="protein sequence ID" value="CAF4936983.1"/>
    <property type="molecule type" value="Genomic_DNA"/>
</dbReference>
<evidence type="ECO:0000313" key="5">
    <source>
        <dbReference type="Proteomes" id="UP000663880"/>
    </source>
</evidence>
<dbReference type="InterPro" id="IPR003463">
    <property type="entry name" value="GBP_PSP"/>
</dbReference>
<feature type="chain" id="PRO_5032577349" evidence="3">
    <location>
        <begin position="20"/>
        <end position="159"/>
    </location>
</feature>
<dbReference type="Proteomes" id="UP000663880">
    <property type="component" value="Unassembled WGS sequence"/>
</dbReference>
<organism evidence="4 5">
    <name type="scientific">Pieris macdunnoughi</name>
    <dbReference type="NCBI Taxonomy" id="345717"/>
    <lineage>
        <taxon>Eukaryota</taxon>
        <taxon>Metazoa</taxon>
        <taxon>Ecdysozoa</taxon>
        <taxon>Arthropoda</taxon>
        <taxon>Hexapoda</taxon>
        <taxon>Insecta</taxon>
        <taxon>Pterygota</taxon>
        <taxon>Neoptera</taxon>
        <taxon>Endopterygota</taxon>
        <taxon>Lepidoptera</taxon>
        <taxon>Glossata</taxon>
        <taxon>Ditrysia</taxon>
        <taxon>Papilionoidea</taxon>
        <taxon>Pieridae</taxon>
        <taxon>Pierinae</taxon>
        <taxon>Pieris</taxon>
    </lineage>
</organism>
<name>A0A821X5J6_9NEOP</name>
<sequence length="159" mass="17389">MKIYFLILCVCALLCSSHGGLLKDVVGTIHEKAHNIREDIRSVLHHKDDHHSKNTVPDTDVKLSTTEKNSEVIKTHHADKTEFVTTEKSSEAINIESPSTGIAFPTEKTEAKPTESYTVPSTTVASNTTKDDKDGRENFAGGCATGFKKTADGRCKPTF</sequence>
<dbReference type="AlphaFoldDB" id="A0A821X5J6"/>
<evidence type="ECO:0000256" key="1">
    <source>
        <dbReference type="ARBA" id="ARBA00010601"/>
    </source>
</evidence>
<feature type="compositionally biased region" description="Polar residues" evidence="2">
    <location>
        <begin position="115"/>
        <end position="128"/>
    </location>
</feature>
<protein>
    <submittedName>
        <fullName evidence="4">Uncharacterized protein</fullName>
    </submittedName>
</protein>
<feature type="signal peptide" evidence="3">
    <location>
        <begin position="1"/>
        <end position="19"/>
    </location>
</feature>
<dbReference type="Pfam" id="PF02425">
    <property type="entry name" value="GBP_PSP"/>
    <property type="match status" value="1"/>
</dbReference>
<feature type="compositionally biased region" description="Polar residues" evidence="2">
    <location>
        <begin position="54"/>
        <end position="67"/>
    </location>
</feature>